<comment type="caution">
    <text evidence="1">The sequence shown here is derived from an EMBL/GenBank/DDBJ whole genome shotgun (WGS) entry which is preliminary data.</text>
</comment>
<name>A0ACC2VHT8_9TREE</name>
<keyword evidence="2" id="KW-1185">Reference proteome</keyword>
<gene>
    <name evidence="1" type="ORF">QFC19_006189</name>
</gene>
<organism evidence="1 2">
    <name type="scientific">Naganishia cerealis</name>
    <dbReference type="NCBI Taxonomy" id="610337"/>
    <lineage>
        <taxon>Eukaryota</taxon>
        <taxon>Fungi</taxon>
        <taxon>Dikarya</taxon>
        <taxon>Basidiomycota</taxon>
        <taxon>Agaricomycotina</taxon>
        <taxon>Tremellomycetes</taxon>
        <taxon>Filobasidiales</taxon>
        <taxon>Filobasidiaceae</taxon>
        <taxon>Naganishia</taxon>
    </lineage>
</organism>
<protein>
    <submittedName>
        <fullName evidence="1">Uncharacterized protein</fullName>
    </submittedName>
</protein>
<evidence type="ECO:0000313" key="1">
    <source>
        <dbReference type="EMBL" id="KAJ9098965.1"/>
    </source>
</evidence>
<sequence length="1565" mass="161153">MNQLWALLLALLAVSSPTIVIASATSTSNLSMAAGPDLNLDVGAVPPRHQRMEKRFVGSMRSDPAMRRKVSRGDRDTVHVGRGGKFDLVKKQQQEAGVTVAATVDGLFSGTGEEAAAVVAQENTFDAVQLAALIESIVAGNPGTSSAISSTSTRSSITTDPAQSTSTATITATTMAPTPLQIYTQEVTTSSQDSTIPFSLAATSTSTSDTGVSSTSSSRQMIAETRTHTLIETQISELETIWRLVNPWRPHRQWRRGTVEGGALKETQVKVPDEQNGANITQNIAELSVGTVLPLASESTGVKDPGIPLLEPPATAIGVEESSTSMEAEASSMFSTSALVVGSADFRDLPTSAVPVSRSVAPLTTSGVYLSSTPIETAPSMTDSSLQETGAGEARLSNQSGTVVANDSTAVPEGSGLPQTDAQAVSSGGAPALDETTPNGTTEVPQSIGIGRTNPKTMFSGAGGTENMTTQMPATETQQNGLAGLASTSTGDAWYIGTRAAATFNASSLPDVVLATSTVTRSVTTFPPVVNSAFGNASQYSPGIGFPGNTRVTGNSTSGRETGVMTGRIDPTSGIFTYNGSSFLSPPVLQTPVTTPLSSGIPSISPSRNRNGFSSNHSAYTGHSLRNSKNDTASSTILPVILSTSLLEATATASSAAVDETPSVVSSTQLAPTQVQATTGSSSIVESSVSSTAILSDTATVSETSSAVAKESESSAPVPTSSAQPTPTTIFSEVISEGVTSTVNSESDVAATSTASDTTVLESSTIAPLPTAGISATSSSDPILTSTSDGYILPSDTVTDTQPTATFSSEIASSTILDDPASATQSPSSAAESSTKTFASVQPTTTATDSVVSSLEETVTSSSTFSTVFVSESATFSSIFVSESSTSADLSQPTESQSSSTSSVESSRSSEPTASTGISSASSSMADNDTTTTETLSSSAPLPTSSPTSTATDFLQTSPSPSPSSSSSALNSVTSDETPSTVTPTSTVATATTSSNVSAEPTSSGVSSNNTEPNQTSTTWSSQSTQATATETSTDTSVLESGSVTSSDVPVPTGQGNETVSQTGSDIPVSVTTTTSDIAEPTQSISGNETASAIGNATFTGTASLPLVTASASDTSSFEWASSSDTSYSPTAAITSDEPYVPSQTYLIYATPTSSASSWSEDEASWATESATTTTSQSAVIMPSTATIPSNVPTIIVPYNSPAATAASGESKGSSDSTGAASLISILLNANNYPWDFVVGNSDATSQLFINFPLMIANALGIDQSNVTTYALQAYSPAAVQGESTSVLTRWIGYIPTARVSDLSAYIKTPSSPLYRQAGITGQLAAQIDSSYPLTGSSTSGSTSSAAASAESESKSNSHRDIIIGVCVGVGGALWVALVFWIYRRVKRNHDARVHKRLSEHGSFLGSGMAGGYIPEGRHSRTSSLAASEIDNRPSSFYADPTENEPRNRRQSHATIQTNTWNARLSSQEQSRQDRLSTSFSSWFRSSGSHSHSNRHSHGEGFSSAPQMSQLQNPFADTAHRSYLDRGPSRGASTWRRSHTPKPISKNQIGQPTLQANSLEFTEQR</sequence>
<evidence type="ECO:0000313" key="2">
    <source>
        <dbReference type="Proteomes" id="UP001241377"/>
    </source>
</evidence>
<dbReference type="Proteomes" id="UP001241377">
    <property type="component" value="Unassembled WGS sequence"/>
</dbReference>
<dbReference type="EMBL" id="JASBWR010000072">
    <property type="protein sequence ID" value="KAJ9098965.1"/>
    <property type="molecule type" value="Genomic_DNA"/>
</dbReference>
<reference evidence="1" key="1">
    <citation type="submission" date="2023-04" db="EMBL/GenBank/DDBJ databases">
        <title>Draft Genome sequencing of Naganishia species isolated from polar environments using Oxford Nanopore Technology.</title>
        <authorList>
            <person name="Leo P."/>
            <person name="Venkateswaran K."/>
        </authorList>
    </citation>
    <scope>NUCLEOTIDE SEQUENCE</scope>
    <source>
        <strain evidence="1">MNA-CCFEE 5261</strain>
    </source>
</reference>
<proteinExistence type="predicted"/>
<accession>A0ACC2VHT8</accession>